<dbReference type="Gene3D" id="1.10.260.50">
    <property type="match status" value="1"/>
</dbReference>
<dbReference type="Gene3D" id="3.90.1150.10">
    <property type="entry name" value="Aspartate Aminotransferase, domain 1"/>
    <property type="match status" value="1"/>
</dbReference>
<organism evidence="12 13">
    <name type="scientific">Bacillus salitolerans</name>
    <dbReference type="NCBI Taxonomy" id="1437434"/>
    <lineage>
        <taxon>Bacteria</taxon>
        <taxon>Bacillati</taxon>
        <taxon>Bacillota</taxon>
        <taxon>Bacilli</taxon>
        <taxon>Bacillales</taxon>
        <taxon>Bacillaceae</taxon>
        <taxon>Bacillus</taxon>
    </lineage>
</organism>
<dbReference type="PROSITE" id="PS00595">
    <property type="entry name" value="AA_TRANSFER_CLASS_5"/>
    <property type="match status" value="1"/>
</dbReference>
<evidence type="ECO:0000256" key="1">
    <source>
        <dbReference type="ARBA" id="ARBA00001933"/>
    </source>
</evidence>
<evidence type="ECO:0000256" key="6">
    <source>
        <dbReference type="ARBA" id="ARBA00022898"/>
    </source>
</evidence>
<dbReference type="PANTHER" id="PTHR11601">
    <property type="entry name" value="CYSTEINE DESULFURYLASE FAMILY MEMBER"/>
    <property type="match status" value="1"/>
</dbReference>
<dbReference type="NCBIfam" id="NF002806">
    <property type="entry name" value="PRK02948.1"/>
    <property type="match status" value="1"/>
</dbReference>
<protein>
    <recommendedName>
        <fullName evidence="3">cysteine desulfurase</fullName>
        <ecNumber evidence="3">2.8.1.7</ecNumber>
    </recommendedName>
</protein>
<gene>
    <name evidence="12" type="ORF">ACFSCX_08955</name>
</gene>
<evidence type="ECO:0000256" key="9">
    <source>
        <dbReference type="ARBA" id="ARBA00050776"/>
    </source>
</evidence>
<keyword evidence="7" id="KW-0408">Iron</keyword>
<keyword evidence="8" id="KW-0411">Iron-sulfur</keyword>
<reference evidence="13" key="1">
    <citation type="journal article" date="2019" name="Int. J. Syst. Evol. Microbiol.">
        <title>The Global Catalogue of Microorganisms (GCM) 10K type strain sequencing project: providing services to taxonomists for standard genome sequencing and annotation.</title>
        <authorList>
            <consortium name="The Broad Institute Genomics Platform"/>
            <consortium name="The Broad Institute Genome Sequencing Center for Infectious Disease"/>
            <person name="Wu L."/>
            <person name="Ma J."/>
        </authorList>
    </citation>
    <scope>NUCLEOTIDE SEQUENCE [LARGE SCALE GENOMIC DNA]</scope>
    <source>
        <strain evidence="13">CCUG 49339</strain>
    </source>
</reference>
<dbReference type="PANTHER" id="PTHR11601:SF34">
    <property type="entry name" value="CYSTEINE DESULFURASE"/>
    <property type="match status" value="1"/>
</dbReference>
<dbReference type="InterPro" id="IPR016454">
    <property type="entry name" value="Cysteine_dSase"/>
</dbReference>
<evidence type="ECO:0000259" key="11">
    <source>
        <dbReference type="Pfam" id="PF00266"/>
    </source>
</evidence>
<evidence type="ECO:0000256" key="5">
    <source>
        <dbReference type="ARBA" id="ARBA00022723"/>
    </source>
</evidence>
<keyword evidence="6" id="KW-0663">Pyridoxal phosphate</keyword>
<dbReference type="InterPro" id="IPR015421">
    <property type="entry name" value="PyrdxlP-dep_Trfase_major"/>
</dbReference>
<feature type="domain" description="Aminotransferase class V" evidence="11">
    <location>
        <begin position="5"/>
        <end position="367"/>
    </location>
</feature>
<evidence type="ECO:0000313" key="13">
    <source>
        <dbReference type="Proteomes" id="UP001597214"/>
    </source>
</evidence>
<comment type="cofactor">
    <cofactor evidence="1 10">
        <name>pyridoxal 5'-phosphate</name>
        <dbReference type="ChEBI" id="CHEBI:597326"/>
    </cofactor>
</comment>
<dbReference type="EMBL" id="JBHUEM010000009">
    <property type="protein sequence ID" value="MFD1736695.1"/>
    <property type="molecule type" value="Genomic_DNA"/>
</dbReference>
<sequence length="382" mass="41926">MKEPIYVDHAATSPVHPSVAESMLPYMTTVFGNPSSIHSFGRKSRQVIDQARESIAKLIGAKESEIIFTSGGTEADNMAIVGVATANQHKGKHIITTSIEHHAVLHTCQTLEKQGFEVTYLSVNEAGVIDLNELKNAMRTDTILVTVMFGNNEVGTLQPIEEIAALLTEYDVYFHSDAVQAYGSVPIRVDQLKVDLLSVSAHKINGPKGVGFLYVREGTKLNPLTFGGEQERKRRAGTENVPGIVGLMNAMKISQSELQSKQIRFQEFQELFIQTLDEHQINYEINGKNAKRLPHILNLYFPGINIESFLVNLDLAGVAASSGSACTAGSIEPSHVLCALFGTESERTKASIRYSFGLGNTKEQIQIVAEETANIVKRLTRR</sequence>
<evidence type="ECO:0000256" key="4">
    <source>
        <dbReference type="ARBA" id="ARBA00022679"/>
    </source>
</evidence>
<comment type="catalytic activity">
    <reaction evidence="9">
        <text>(sulfur carrier)-H + L-cysteine = (sulfur carrier)-SH + L-alanine</text>
        <dbReference type="Rhea" id="RHEA:43892"/>
        <dbReference type="Rhea" id="RHEA-COMP:14737"/>
        <dbReference type="Rhea" id="RHEA-COMP:14739"/>
        <dbReference type="ChEBI" id="CHEBI:29917"/>
        <dbReference type="ChEBI" id="CHEBI:35235"/>
        <dbReference type="ChEBI" id="CHEBI:57972"/>
        <dbReference type="ChEBI" id="CHEBI:64428"/>
        <dbReference type="EC" id="2.8.1.7"/>
    </reaction>
</comment>
<comment type="caution">
    <text evidence="12">The sequence shown here is derived from an EMBL/GenBank/DDBJ whole genome shotgun (WGS) entry which is preliminary data.</text>
</comment>
<evidence type="ECO:0000256" key="2">
    <source>
        <dbReference type="ARBA" id="ARBA00006490"/>
    </source>
</evidence>
<dbReference type="Proteomes" id="UP001597214">
    <property type="component" value="Unassembled WGS sequence"/>
</dbReference>
<dbReference type="EC" id="2.8.1.7" evidence="3"/>
<dbReference type="InterPro" id="IPR015424">
    <property type="entry name" value="PyrdxlP-dep_Trfase"/>
</dbReference>
<evidence type="ECO:0000256" key="8">
    <source>
        <dbReference type="ARBA" id="ARBA00023014"/>
    </source>
</evidence>
<keyword evidence="5" id="KW-0479">Metal-binding</keyword>
<proteinExistence type="inferred from homology"/>
<dbReference type="InterPro" id="IPR000192">
    <property type="entry name" value="Aminotrans_V_dom"/>
</dbReference>
<evidence type="ECO:0000256" key="10">
    <source>
        <dbReference type="RuleBase" id="RU004504"/>
    </source>
</evidence>
<dbReference type="InterPro" id="IPR015422">
    <property type="entry name" value="PyrdxlP-dep_Trfase_small"/>
</dbReference>
<evidence type="ECO:0000313" key="12">
    <source>
        <dbReference type="EMBL" id="MFD1736695.1"/>
    </source>
</evidence>
<keyword evidence="4" id="KW-0808">Transferase</keyword>
<dbReference type="Pfam" id="PF00266">
    <property type="entry name" value="Aminotran_5"/>
    <property type="match status" value="1"/>
</dbReference>
<dbReference type="RefSeq" id="WP_377927857.1">
    <property type="nucleotide sequence ID" value="NZ_JBHUEM010000009.1"/>
</dbReference>
<keyword evidence="13" id="KW-1185">Reference proteome</keyword>
<dbReference type="PIRSF" id="PIRSF005572">
    <property type="entry name" value="NifS"/>
    <property type="match status" value="1"/>
</dbReference>
<dbReference type="InterPro" id="IPR020578">
    <property type="entry name" value="Aminotrans_V_PyrdxlP_BS"/>
</dbReference>
<dbReference type="Gene3D" id="3.40.640.10">
    <property type="entry name" value="Type I PLP-dependent aspartate aminotransferase-like (Major domain)"/>
    <property type="match status" value="1"/>
</dbReference>
<name>A0ABW4LNE4_9BACI</name>
<comment type="similarity">
    <text evidence="2">Belongs to the class-V pyridoxal-phosphate-dependent aminotransferase family. NifS/IscS subfamily.</text>
</comment>
<evidence type="ECO:0000256" key="3">
    <source>
        <dbReference type="ARBA" id="ARBA00012239"/>
    </source>
</evidence>
<accession>A0ABW4LNE4</accession>
<evidence type="ECO:0000256" key="7">
    <source>
        <dbReference type="ARBA" id="ARBA00023004"/>
    </source>
</evidence>
<dbReference type="SUPFAM" id="SSF53383">
    <property type="entry name" value="PLP-dependent transferases"/>
    <property type="match status" value="1"/>
</dbReference>